<dbReference type="InterPro" id="IPR005645">
    <property type="entry name" value="FSH-like_dom"/>
</dbReference>
<dbReference type="PANTHER" id="PTHR48070">
    <property type="entry name" value="ESTERASE OVCA2"/>
    <property type="match status" value="1"/>
</dbReference>
<proteinExistence type="predicted"/>
<evidence type="ECO:0000313" key="3">
    <source>
        <dbReference type="EMBL" id="ODV61981.1"/>
    </source>
</evidence>
<dbReference type="InterPro" id="IPR050593">
    <property type="entry name" value="LovG"/>
</dbReference>
<dbReference type="InterPro" id="IPR029058">
    <property type="entry name" value="AB_hydrolase_fold"/>
</dbReference>
<name>A0A1D2VK28_9ASCO</name>
<dbReference type="FunCoup" id="A0A1D2VK28">
    <property type="interactions" value="388"/>
</dbReference>
<dbReference type="STRING" id="1344418.A0A1D2VK28"/>
<dbReference type="Proteomes" id="UP000095038">
    <property type="component" value="Unassembled WGS sequence"/>
</dbReference>
<dbReference type="OrthoDB" id="2094269at2759"/>
<dbReference type="GO" id="GO:0005634">
    <property type="term" value="C:nucleus"/>
    <property type="evidence" value="ECO:0007669"/>
    <property type="project" value="TreeGrafter"/>
</dbReference>
<organism evidence="3 4">
    <name type="scientific">Ascoidea rubescens DSM 1968</name>
    <dbReference type="NCBI Taxonomy" id="1344418"/>
    <lineage>
        <taxon>Eukaryota</taxon>
        <taxon>Fungi</taxon>
        <taxon>Dikarya</taxon>
        <taxon>Ascomycota</taxon>
        <taxon>Saccharomycotina</taxon>
        <taxon>Saccharomycetes</taxon>
        <taxon>Ascoideaceae</taxon>
        <taxon>Ascoidea</taxon>
    </lineage>
</organism>
<gene>
    <name evidence="3" type="ORF">ASCRUDRAFT_7433</name>
</gene>
<evidence type="ECO:0000259" key="2">
    <source>
        <dbReference type="Pfam" id="PF03959"/>
    </source>
</evidence>
<dbReference type="Gene3D" id="3.40.50.1820">
    <property type="entry name" value="alpha/beta hydrolase"/>
    <property type="match status" value="1"/>
</dbReference>
<evidence type="ECO:0000313" key="4">
    <source>
        <dbReference type="Proteomes" id="UP000095038"/>
    </source>
</evidence>
<reference evidence="4" key="1">
    <citation type="submission" date="2016-05" db="EMBL/GenBank/DDBJ databases">
        <title>Comparative genomics of biotechnologically important yeasts.</title>
        <authorList>
            <consortium name="DOE Joint Genome Institute"/>
            <person name="Riley R."/>
            <person name="Haridas S."/>
            <person name="Wolfe K.H."/>
            <person name="Lopes M.R."/>
            <person name="Hittinger C.T."/>
            <person name="Goker M."/>
            <person name="Salamov A."/>
            <person name="Wisecaver J."/>
            <person name="Long T.M."/>
            <person name="Aerts A.L."/>
            <person name="Barry K."/>
            <person name="Choi C."/>
            <person name="Clum A."/>
            <person name="Coughlan A.Y."/>
            <person name="Deshpande S."/>
            <person name="Douglass A.P."/>
            <person name="Hanson S.J."/>
            <person name="Klenk H.-P."/>
            <person name="Labutti K."/>
            <person name="Lapidus A."/>
            <person name="Lindquist E."/>
            <person name="Lipzen A."/>
            <person name="Meier-Kolthoff J.P."/>
            <person name="Ohm R.A."/>
            <person name="Otillar R.P."/>
            <person name="Pangilinan J."/>
            <person name="Peng Y."/>
            <person name="Rokas A."/>
            <person name="Rosa C.A."/>
            <person name="Scheuner C."/>
            <person name="Sibirny A.A."/>
            <person name="Slot J.C."/>
            <person name="Stielow J.B."/>
            <person name="Sun H."/>
            <person name="Kurtzman C.P."/>
            <person name="Blackwell M."/>
            <person name="Grigoriev I.V."/>
            <person name="Jeffries T.W."/>
        </authorList>
    </citation>
    <scope>NUCLEOTIDE SEQUENCE [LARGE SCALE GENOMIC DNA]</scope>
    <source>
        <strain evidence="4">DSM 1968</strain>
    </source>
</reference>
<dbReference type="AlphaFoldDB" id="A0A1D2VK28"/>
<sequence length="255" mass="28802">MPSLNSSSKTKILFLHGFAQSGKIFEAKTSGFRKNLKKSIPNVEMVYVDGSIKLSKTDFHFDSISKLDSTRGGEQINYYGWWTTHDDSISESQFHSNTIAYLQRVFKEQGPFDGVIGFSQGAAMAAIVASSISLFDPSNVLKFAIVFSGFPLKFENLQRKYLGKRITIPTLHIFGELDTVILNEASELLVTQFCKSNTVTVYRHPGGHFVPNNKFIVNNWINWIKVTLKEQDSKRQAEEKGDPVDNLLDEIDNFF</sequence>
<dbReference type="SUPFAM" id="SSF53474">
    <property type="entry name" value="alpha/beta-Hydrolases"/>
    <property type="match status" value="1"/>
</dbReference>
<dbReference type="PANTHER" id="PTHR48070:SF6">
    <property type="entry name" value="ESTERASE OVCA2"/>
    <property type="match status" value="1"/>
</dbReference>
<dbReference type="Pfam" id="PF03959">
    <property type="entry name" value="FSH1"/>
    <property type="match status" value="1"/>
</dbReference>
<dbReference type="GO" id="GO:0005737">
    <property type="term" value="C:cytoplasm"/>
    <property type="evidence" value="ECO:0007669"/>
    <property type="project" value="TreeGrafter"/>
</dbReference>
<dbReference type="GO" id="GO:0016787">
    <property type="term" value="F:hydrolase activity"/>
    <property type="evidence" value="ECO:0007669"/>
    <property type="project" value="UniProtKB-KW"/>
</dbReference>
<dbReference type="GeneID" id="30966278"/>
<keyword evidence="1" id="KW-0378">Hydrolase</keyword>
<evidence type="ECO:0000256" key="1">
    <source>
        <dbReference type="ARBA" id="ARBA00022801"/>
    </source>
</evidence>
<dbReference type="InParanoid" id="A0A1D2VK28"/>
<keyword evidence="4" id="KW-1185">Reference proteome</keyword>
<dbReference type="EMBL" id="KV454478">
    <property type="protein sequence ID" value="ODV61981.1"/>
    <property type="molecule type" value="Genomic_DNA"/>
</dbReference>
<protein>
    <submittedName>
        <fullName evidence="3">FSH1-domain-containing protein</fullName>
    </submittedName>
</protein>
<feature type="domain" description="Serine hydrolase" evidence="2">
    <location>
        <begin position="7"/>
        <end position="217"/>
    </location>
</feature>
<dbReference type="RefSeq" id="XP_020048288.1">
    <property type="nucleotide sequence ID" value="XM_020192642.1"/>
</dbReference>
<accession>A0A1D2VK28</accession>